<organism evidence="2 3">
    <name type="scientific">Liparis tanakae</name>
    <name type="common">Tanaka's snailfish</name>
    <dbReference type="NCBI Taxonomy" id="230148"/>
    <lineage>
        <taxon>Eukaryota</taxon>
        <taxon>Metazoa</taxon>
        <taxon>Chordata</taxon>
        <taxon>Craniata</taxon>
        <taxon>Vertebrata</taxon>
        <taxon>Euteleostomi</taxon>
        <taxon>Actinopterygii</taxon>
        <taxon>Neopterygii</taxon>
        <taxon>Teleostei</taxon>
        <taxon>Neoteleostei</taxon>
        <taxon>Acanthomorphata</taxon>
        <taxon>Eupercaria</taxon>
        <taxon>Perciformes</taxon>
        <taxon>Cottioidei</taxon>
        <taxon>Cottales</taxon>
        <taxon>Liparidae</taxon>
        <taxon>Liparis</taxon>
    </lineage>
</organism>
<feature type="region of interest" description="Disordered" evidence="1">
    <location>
        <begin position="1"/>
        <end position="24"/>
    </location>
</feature>
<proteinExistence type="predicted"/>
<evidence type="ECO:0000313" key="3">
    <source>
        <dbReference type="Proteomes" id="UP000314294"/>
    </source>
</evidence>
<evidence type="ECO:0000256" key="1">
    <source>
        <dbReference type="SAM" id="MobiDB-lite"/>
    </source>
</evidence>
<reference evidence="2 3" key="1">
    <citation type="submission" date="2019-03" db="EMBL/GenBank/DDBJ databases">
        <title>First draft genome of Liparis tanakae, snailfish: a comprehensive survey of snailfish specific genes.</title>
        <authorList>
            <person name="Kim W."/>
            <person name="Song I."/>
            <person name="Jeong J.-H."/>
            <person name="Kim D."/>
            <person name="Kim S."/>
            <person name="Ryu S."/>
            <person name="Song J.Y."/>
            <person name="Lee S.K."/>
        </authorList>
    </citation>
    <scope>NUCLEOTIDE SEQUENCE [LARGE SCALE GENOMIC DNA]</scope>
    <source>
        <tissue evidence="2">Muscle</tissue>
    </source>
</reference>
<feature type="compositionally biased region" description="Basic and acidic residues" evidence="1">
    <location>
        <begin position="9"/>
        <end position="24"/>
    </location>
</feature>
<name>A0A4Z2ICW4_9TELE</name>
<protein>
    <submittedName>
        <fullName evidence="2">Uncharacterized protein</fullName>
    </submittedName>
</protein>
<dbReference type="Proteomes" id="UP000314294">
    <property type="component" value="Unassembled WGS sequence"/>
</dbReference>
<gene>
    <name evidence="2" type="ORF">EYF80_014100</name>
</gene>
<accession>A0A4Z2ICW4</accession>
<sequence length="148" mass="16311">MQHSPMNEKTAESREANSEEFNPTERRKQLVRCQALFIGQQVLGVLEHAAGKTPCNGLKLHQLLRAHGRARPPAVLQAPVIAKQFLDQEHLTCSLGEESTSLGANREAYGPIMVNASKFSHSSKGLHLFFSPTVGKFQDHNSGCTLEH</sequence>
<comment type="caution">
    <text evidence="2">The sequence shown here is derived from an EMBL/GenBank/DDBJ whole genome shotgun (WGS) entry which is preliminary data.</text>
</comment>
<dbReference type="AlphaFoldDB" id="A0A4Z2ICW4"/>
<dbReference type="EMBL" id="SRLO01000100">
    <property type="protein sequence ID" value="TNN75737.1"/>
    <property type="molecule type" value="Genomic_DNA"/>
</dbReference>
<evidence type="ECO:0000313" key="2">
    <source>
        <dbReference type="EMBL" id="TNN75737.1"/>
    </source>
</evidence>
<keyword evidence="3" id="KW-1185">Reference proteome</keyword>